<comment type="similarity">
    <text evidence="4">Belongs to the BCKDHA family.</text>
</comment>
<accession>A0A402A0F2</accession>
<evidence type="ECO:0000256" key="3">
    <source>
        <dbReference type="ARBA" id="ARBA00023052"/>
    </source>
</evidence>
<feature type="domain" description="Dehydrogenase E1 component" evidence="5">
    <location>
        <begin position="205"/>
        <end position="300"/>
    </location>
</feature>
<dbReference type="EMBL" id="BIFR01000001">
    <property type="protein sequence ID" value="GCE12565.1"/>
    <property type="molecule type" value="Genomic_DNA"/>
</dbReference>
<organism evidence="6 7">
    <name type="scientific">Tengunoibacter tsumagoiensis</name>
    <dbReference type="NCBI Taxonomy" id="2014871"/>
    <lineage>
        <taxon>Bacteria</taxon>
        <taxon>Bacillati</taxon>
        <taxon>Chloroflexota</taxon>
        <taxon>Ktedonobacteria</taxon>
        <taxon>Ktedonobacterales</taxon>
        <taxon>Dictyobacteraceae</taxon>
        <taxon>Tengunoibacter</taxon>
    </lineage>
</organism>
<sequence>MTSTPLSTTILCDLYARMLFTRVVDNAISQLSQKGYLDRQGKGIASCRGHEAAQVGSAVCIKVGQDFTLPYYRDLGVMLTIGMTPYEIFCTYLQAAREPERSSDIHHWSYQKHNIVTGPAPVATQLLHAAGIAFASKLRKAAVATIAYCGDGIVQEPDFLEALSFAAQQQLPVIFLCEHDCHDPLQSDIPDLLPLFPAGLAHHIVNGVDVQQVYQATQAAIQHARAGKGPTLLQLTLKRVEPDCGSNGLSLLAPQSDLAAYDPLIHCQRLLQEQGCWDDQWAQNIRTRASSEVERALQDALLQEGFTT</sequence>
<dbReference type="SUPFAM" id="SSF52518">
    <property type="entry name" value="Thiamin diphosphate-binding fold (THDP-binding)"/>
    <property type="match status" value="1"/>
</dbReference>
<dbReference type="PANTHER" id="PTHR43380">
    <property type="entry name" value="2-OXOISOVALERATE DEHYDROGENASE SUBUNIT ALPHA, MITOCHONDRIAL"/>
    <property type="match status" value="1"/>
</dbReference>
<dbReference type="InterPro" id="IPR029061">
    <property type="entry name" value="THDP-binding"/>
</dbReference>
<dbReference type="Gene3D" id="3.40.50.970">
    <property type="match status" value="1"/>
</dbReference>
<evidence type="ECO:0000256" key="1">
    <source>
        <dbReference type="ARBA" id="ARBA00001964"/>
    </source>
</evidence>
<proteinExistence type="inferred from homology"/>
<protein>
    <recommendedName>
        <fullName evidence="4">2-oxoisovalerate dehydrogenase subunit alpha</fullName>
        <ecNumber evidence="4">1.2.4.4</ecNumber>
    </recommendedName>
    <alternativeName>
        <fullName evidence="4">Branched-chain alpha-keto acid dehydrogenase E1 component alpha chain</fullName>
    </alternativeName>
</protein>
<name>A0A402A0F2_9CHLR</name>
<evidence type="ECO:0000256" key="4">
    <source>
        <dbReference type="RuleBase" id="RU365014"/>
    </source>
</evidence>
<evidence type="ECO:0000259" key="5">
    <source>
        <dbReference type="Pfam" id="PF00676"/>
    </source>
</evidence>
<dbReference type="Proteomes" id="UP000287352">
    <property type="component" value="Unassembled WGS sequence"/>
</dbReference>
<dbReference type="InterPro" id="IPR001017">
    <property type="entry name" value="DH_E1"/>
</dbReference>
<dbReference type="Pfam" id="PF00676">
    <property type="entry name" value="E1_dh"/>
    <property type="match status" value="2"/>
</dbReference>
<evidence type="ECO:0000313" key="7">
    <source>
        <dbReference type="Proteomes" id="UP000287352"/>
    </source>
</evidence>
<dbReference type="PANTHER" id="PTHR43380:SF1">
    <property type="entry name" value="2-OXOISOVALERATE DEHYDROGENASE SUBUNIT ALPHA, MITOCHONDRIAL"/>
    <property type="match status" value="1"/>
</dbReference>
<dbReference type="EC" id="1.2.4.4" evidence="4"/>
<comment type="caution">
    <text evidence="6">The sequence shown here is derived from an EMBL/GenBank/DDBJ whole genome shotgun (WGS) entry which is preliminary data.</text>
</comment>
<comment type="cofactor">
    <cofactor evidence="1 4">
        <name>thiamine diphosphate</name>
        <dbReference type="ChEBI" id="CHEBI:58937"/>
    </cofactor>
</comment>
<dbReference type="AlphaFoldDB" id="A0A402A0F2"/>
<reference evidence="7" key="1">
    <citation type="submission" date="2018-12" db="EMBL/GenBank/DDBJ databases">
        <title>Tengunoibacter tsumagoiensis gen. nov., sp. nov., Dictyobacter kobayashii sp. nov., D. alpinus sp. nov., and D. joshuensis sp. nov. and description of Dictyobacteraceae fam. nov. within the order Ktedonobacterales isolated from Tengu-no-mugimeshi.</title>
        <authorList>
            <person name="Wang C.M."/>
            <person name="Zheng Y."/>
            <person name="Sakai Y."/>
            <person name="Toyoda A."/>
            <person name="Minakuchi Y."/>
            <person name="Abe K."/>
            <person name="Yokota A."/>
            <person name="Yabe S."/>
        </authorList>
    </citation>
    <scope>NUCLEOTIDE SEQUENCE [LARGE SCALE GENOMIC DNA]</scope>
    <source>
        <strain evidence="7">Uno3</strain>
    </source>
</reference>
<keyword evidence="7" id="KW-1185">Reference proteome</keyword>
<comment type="function">
    <text evidence="4">The branched-chain alpha-keto dehydrogenase complex catalyzes the overall conversion of alpha-keto acids to acyl-CoA and CO(2). It contains multiple copies of three enzymatic components: branched-chain alpha-keto acid decarboxylase (E1), lipoamide acyltransferase (E2) and lipoamide dehydrogenase (E3).</text>
</comment>
<dbReference type="InterPro" id="IPR050771">
    <property type="entry name" value="Alpha-ketoacid_DH_E1_comp"/>
</dbReference>
<keyword evidence="2 4" id="KW-0560">Oxidoreductase</keyword>
<comment type="catalytic activity">
    <reaction evidence="4">
        <text>N(6)-[(R)-lipoyl]-L-lysyl-[protein] + 3-methyl-2-oxobutanoate + H(+) = N(6)-[(R)-S(8)-2-methylpropanoyldihydrolipoyl]-L-lysyl-[protein] + CO2</text>
        <dbReference type="Rhea" id="RHEA:13457"/>
        <dbReference type="Rhea" id="RHEA-COMP:10474"/>
        <dbReference type="Rhea" id="RHEA-COMP:10497"/>
        <dbReference type="ChEBI" id="CHEBI:11851"/>
        <dbReference type="ChEBI" id="CHEBI:15378"/>
        <dbReference type="ChEBI" id="CHEBI:16526"/>
        <dbReference type="ChEBI" id="CHEBI:83099"/>
        <dbReference type="ChEBI" id="CHEBI:83142"/>
        <dbReference type="EC" id="1.2.4.4"/>
    </reaction>
</comment>
<evidence type="ECO:0000256" key="2">
    <source>
        <dbReference type="ARBA" id="ARBA00023002"/>
    </source>
</evidence>
<dbReference type="GO" id="GO:0009083">
    <property type="term" value="P:branched-chain amino acid catabolic process"/>
    <property type="evidence" value="ECO:0007669"/>
    <property type="project" value="TreeGrafter"/>
</dbReference>
<dbReference type="CDD" id="cd02000">
    <property type="entry name" value="TPP_E1_PDC_ADC_BCADC"/>
    <property type="match status" value="1"/>
</dbReference>
<keyword evidence="3 4" id="KW-0786">Thiamine pyrophosphate</keyword>
<dbReference type="RefSeq" id="WP_126580173.1">
    <property type="nucleotide sequence ID" value="NZ_BIFR01000001.1"/>
</dbReference>
<feature type="domain" description="Dehydrogenase E1 component" evidence="5">
    <location>
        <begin position="17"/>
        <end position="178"/>
    </location>
</feature>
<evidence type="ECO:0000313" key="6">
    <source>
        <dbReference type="EMBL" id="GCE12565.1"/>
    </source>
</evidence>
<gene>
    <name evidence="6" type="ORF">KTT_24240</name>
</gene>
<dbReference type="GO" id="GO:0003863">
    <property type="term" value="F:branched-chain 2-oxo acid dehydrogenase activity"/>
    <property type="evidence" value="ECO:0007669"/>
    <property type="project" value="UniProtKB-EC"/>
</dbReference>
<dbReference type="OrthoDB" id="9766715at2"/>